<dbReference type="AlphaFoldDB" id="A0A1W2DN58"/>
<evidence type="ECO:0000256" key="1">
    <source>
        <dbReference type="ARBA" id="ARBA00022553"/>
    </source>
</evidence>
<keyword evidence="5" id="KW-0804">Transcription</keyword>
<dbReference type="Gene3D" id="3.40.50.2300">
    <property type="match status" value="1"/>
</dbReference>
<keyword evidence="1 6" id="KW-0597">Phosphoprotein</keyword>
<evidence type="ECO:0000256" key="4">
    <source>
        <dbReference type="ARBA" id="ARBA00023125"/>
    </source>
</evidence>
<feature type="modified residue" description="4-aspartylphosphate" evidence="6">
    <location>
        <position position="58"/>
    </location>
</feature>
<dbReference type="GO" id="GO:0000156">
    <property type="term" value="F:phosphorelay response regulator activity"/>
    <property type="evidence" value="ECO:0007669"/>
    <property type="project" value="TreeGrafter"/>
</dbReference>
<dbReference type="PROSITE" id="PS00622">
    <property type="entry name" value="HTH_LUXR_1"/>
    <property type="match status" value="1"/>
</dbReference>
<dbReference type="GO" id="GO:0032993">
    <property type="term" value="C:protein-DNA complex"/>
    <property type="evidence" value="ECO:0007669"/>
    <property type="project" value="TreeGrafter"/>
</dbReference>
<dbReference type="Pfam" id="PF00072">
    <property type="entry name" value="Response_reg"/>
    <property type="match status" value="1"/>
</dbReference>
<keyword evidence="10" id="KW-1185">Reference proteome</keyword>
<keyword evidence="3" id="KW-0805">Transcription regulation</keyword>
<dbReference type="Proteomes" id="UP000192330">
    <property type="component" value="Unassembled WGS sequence"/>
</dbReference>
<dbReference type="SUPFAM" id="SSF52172">
    <property type="entry name" value="CheY-like"/>
    <property type="match status" value="1"/>
</dbReference>
<dbReference type="PRINTS" id="PR00038">
    <property type="entry name" value="HTHLUXR"/>
</dbReference>
<dbReference type="GO" id="GO:0000976">
    <property type="term" value="F:transcription cis-regulatory region binding"/>
    <property type="evidence" value="ECO:0007669"/>
    <property type="project" value="TreeGrafter"/>
</dbReference>
<dbReference type="GO" id="GO:0005829">
    <property type="term" value="C:cytosol"/>
    <property type="evidence" value="ECO:0007669"/>
    <property type="project" value="TreeGrafter"/>
</dbReference>
<dbReference type="OrthoDB" id="5292887at2"/>
<gene>
    <name evidence="9" type="ORF">SAMN06295998_1162</name>
</gene>
<evidence type="ECO:0000313" key="10">
    <source>
        <dbReference type="Proteomes" id="UP000192330"/>
    </source>
</evidence>
<dbReference type="InterPro" id="IPR011006">
    <property type="entry name" value="CheY-like_superfamily"/>
</dbReference>
<sequence length="350" mass="37701">MSRTADRALILVVEDERALRNDIVEELQEAGYRTLAACSGDEALDLLASASPDLLLCDITMPGLDGYGVLHEIRSMRPELFAVPFVFLTAMSEPSEMIRGKLLGADDYLVKPVDYDLMLATIAARVRQVDRIRNQHESEITALREALASLSSTGAEAALNLIALGAVLLDGTAKPVHCNHAAKRMVATTDTIELDQDGFFSTDPLSNRDLKRAIGDAVGLAKSGKENVVGINLQQSGETGVISVVVCSLPQSGKANKGTPHVALFISTPDQKRRIPEALLMEIFDLTPTEARVAGSLARGNRSADVAKELGVTQTTLSFHLRNLFQKTGTNRQADLIALILAGPMMIRSE</sequence>
<feature type="domain" description="HTH luxR-type" evidence="7">
    <location>
        <begin position="279"/>
        <end position="344"/>
    </location>
</feature>
<feature type="domain" description="Response regulatory" evidence="8">
    <location>
        <begin position="9"/>
        <end position="126"/>
    </location>
</feature>
<dbReference type="Pfam" id="PF00196">
    <property type="entry name" value="GerE"/>
    <property type="match status" value="1"/>
</dbReference>
<dbReference type="RefSeq" id="WP_084353845.1">
    <property type="nucleotide sequence ID" value="NZ_FWYD01000016.1"/>
</dbReference>
<reference evidence="9 10" key="1">
    <citation type="submission" date="2017-04" db="EMBL/GenBank/DDBJ databases">
        <authorList>
            <person name="Afonso C.L."/>
            <person name="Miller P.J."/>
            <person name="Scott M.A."/>
            <person name="Spackman E."/>
            <person name="Goraichik I."/>
            <person name="Dimitrov K.M."/>
            <person name="Suarez D.L."/>
            <person name="Swayne D.E."/>
        </authorList>
    </citation>
    <scope>NUCLEOTIDE SEQUENCE [LARGE SCALE GENOMIC DNA]</scope>
    <source>
        <strain evidence="9 10">CGMCC 1.12644</strain>
    </source>
</reference>
<dbReference type="GO" id="GO:0006355">
    <property type="term" value="P:regulation of DNA-templated transcription"/>
    <property type="evidence" value="ECO:0007669"/>
    <property type="project" value="InterPro"/>
</dbReference>
<dbReference type="SMART" id="SM00448">
    <property type="entry name" value="REC"/>
    <property type="match status" value="1"/>
</dbReference>
<evidence type="ECO:0000313" key="9">
    <source>
        <dbReference type="EMBL" id="SMC98847.1"/>
    </source>
</evidence>
<keyword evidence="4" id="KW-0238">DNA-binding</keyword>
<dbReference type="InterPro" id="IPR036388">
    <property type="entry name" value="WH-like_DNA-bd_sf"/>
</dbReference>
<accession>A0A1W2DN58</accession>
<evidence type="ECO:0000256" key="2">
    <source>
        <dbReference type="ARBA" id="ARBA00023012"/>
    </source>
</evidence>
<evidence type="ECO:0000256" key="3">
    <source>
        <dbReference type="ARBA" id="ARBA00023015"/>
    </source>
</evidence>
<dbReference type="PANTHER" id="PTHR48111:SF1">
    <property type="entry name" value="TWO-COMPONENT RESPONSE REGULATOR ORR33"/>
    <property type="match status" value="1"/>
</dbReference>
<evidence type="ECO:0000259" key="7">
    <source>
        <dbReference type="PROSITE" id="PS50043"/>
    </source>
</evidence>
<proteinExistence type="predicted"/>
<dbReference type="PROSITE" id="PS50110">
    <property type="entry name" value="RESPONSE_REGULATORY"/>
    <property type="match status" value="1"/>
</dbReference>
<dbReference type="InterPro" id="IPR039420">
    <property type="entry name" value="WalR-like"/>
</dbReference>
<dbReference type="SMART" id="SM00421">
    <property type="entry name" value="HTH_LUXR"/>
    <property type="match status" value="1"/>
</dbReference>
<dbReference type="EMBL" id="FWYD01000016">
    <property type="protein sequence ID" value="SMC98847.1"/>
    <property type="molecule type" value="Genomic_DNA"/>
</dbReference>
<dbReference type="Gene3D" id="1.10.10.10">
    <property type="entry name" value="Winged helix-like DNA-binding domain superfamily/Winged helix DNA-binding domain"/>
    <property type="match status" value="1"/>
</dbReference>
<dbReference type="PANTHER" id="PTHR48111">
    <property type="entry name" value="REGULATOR OF RPOS"/>
    <property type="match status" value="1"/>
</dbReference>
<dbReference type="PROSITE" id="PS50043">
    <property type="entry name" value="HTH_LUXR_2"/>
    <property type="match status" value="1"/>
</dbReference>
<evidence type="ECO:0000256" key="6">
    <source>
        <dbReference type="PROSITE-ProRule" id="PRU00169"/>
    </source>
</evidence>
<name>A0A1W2DN58_9RHOB</name>
<organism evidence="9 10">
    <name type="scientific">Primorskyibacter flagellatus</name>
    <dbReference type="NCBI Taxonomy" id="1387277"/>
    <lineage>
        <taxon>Bacteria</taxon>
        <taxon>Pseudomonadati</taxon>
        <taxon>Pseudomonadota</taxon>
        <taxon>Alphaproteobacteria</taxon>
        <taxon>Rhodobacterales</taxon>
        <taxon>Roseobacteraceae</taxon>
        <taxon>Primorskyibacter</taxon>
    </lineage>
</organism>
<protein>
    <submittedName>
        <fullName evidence="9">Regulatory protein, luxR family</fullName>
    </submittedName>
</protein>
<evidence type="ECO:0000259" key="8">
    <source>
        <dbReference type="PROSITE" id="PS50110"/>
    </source>
</evidence>
<dbReference type="SUPFAM" id="SSF46894">
    <property type="entry name" value="C-terminal effector domain of the bipartite response regulators"/>
    <property type="match status" value="1"/>
</dbReference>
<dbReference type="InterPro" id="IPR016032">
    <property type="entry name" value="Sig_transdc_resp-reg_C-effctor"/>
</dbReference>
<keyword evidence="2" id="KW-0902">Two-component regulatory system</keyword>
<evidence type="ECO:0000256" key="5">
    <source>
        <dbReference type="ARBA" id="ARBA00023163"/>
    </source>
</evidence>
<dbReference type="InterPro" id="IPR001789">
    <property type="entry name" value="Sig_transdc_resp-reg_receiver"/>
</dbReference>
<dbReference type="CDD" id="cd17574">
    <property type="entry name" value="REC_OmpR"/>
    <property type="match status" value="1"/>
</dbReference>
<dbReference type="STRING" id="1387277.SAMN06295998_1162"/>
<dbReference type="InterPro" id="IPR000792">
    <property type="entry name" value="Tscrpt_reg_LuxR_C"/>
</dbReference>